<dbReference type="Proteomes" id="UP001345013">
    <property type="component" value="Unassembled WGS sequence"/>
</dbReference>
<evidence type="ECO:0000256" key="8">
    <source>
        <dbReference type="ARBA" id="ARBA00023136"/>
    </source>
</evidence>
<keyword evidence="5" id="KW-0808">Transferase</keyword>
<evidence type="ECO:0000256" key="7">
    <source>
        <dbReference type="ARBA" id="ARBA00022989"/>
    </source>
</evidence>
<keyword evidence="3" id="KW-1003">Cell membrane</keyword>
<dbReference type="SUPFAM" id="SSF53448">
    <property type="entry name" value="Nucleotide-diphospho-sugar transferases"/>
    <property type="match status" value="1"/>
</dbReference>
<evidence type="ECO:0000256" key="5">
    <source>
        <dbReference type="ARBA" id="ARBA00022679"/>
    </source>
</evidence>
<feature type="compositionally biased region" description="Polar residues" evidence="9">
    <location>
        <begin position="937"/>
        <end position="949"/>
    </location>
</feature>
<keyword evidence="7 10" id="KW-1133">Transmembrane helix</keyword>
<accession>A0ABR0JYD8</accession>
<comment type="subcellular location">
    <subcellularLocation>
        <location evidence="1">Cell membrane</location>
        <topology evidence="1">Multi-pass membrane protein</topology>
    </subcellularLocation>
</comment>
<gene>
    <name evidence="11" type="ORF">LTR24_009087</name>
</gene>
<evidence type="ECO:0000256" key="3">
    <source>
        <dbReference type="ARBA" id="ARBA00022475"/>
    </source>
</evidence>
<evidence type="ECO:0000256" key="1">
    <source>
        <dbReference type="ARBA" id="ARBA00004651"/>
    </source>
</evidence>
<evidence type="ECO:0000256" key="6">
    <source>
        <dbReference type="ARBA" id="ARBA00022692"/>
    </source>
</evidence>
<feature type="compositionally biased region" description="Polar residues" evidence="9">
    <location>
        <begin position="977"/>
        <end position="993"/>
    </location>
</feature>
<dbReference type="InterPro" id="IPR004835">
    <property type="entry name" value="Chitin_synth"/>
</dbReference>
<feature type="region of interest" description="Disordered" evidence="9">
    <location>
        <begin position="931"/>
        <end position="1065"/>
    </location>
</feature>
<proteinExistence type="predicted"/>
<dbReference type="PANTHER" id="PTHR22914:SF41">
    <property type="entry name" value="CHITIN SYNTHASE 7"/>
    <property type="match status" value="1"/>
</dbReference>
<organism evidence="11 12">
    <name type="scientific">Lithohypha guttulata</name>
    <dbReference type="NCBI Taxonomy" id="1690604"/>
    <lineage>
        <taxon>Eukaryota</taxon>
        <taxon>Fungi</taxon>
        <taxon>Dikarya</taxon>
        <taxon>Ascomycota</taxon>
        <taxon>Pezizomycotina</taxon>
        <taxon>Eurotiomycetes</taxon>
        <taxon>Chaetothyriomycetidae</taxon>
        <taxon>Chaetothyriales</taxon>
        <taxon>Trichomeriaceae</taxon>
        <taxon>Lithohypha</taxon>
    </lineage>
</organism>
<feature type="compositionally biased region" description="Basic residues" evidence="9">
    <location>
        <begin position="1028"/>
        <end position="1037"/>
    </location>
</feature>
<dbReference type="Pfam" id="PF03142">
    <property type="entry name" value="Chitin_synth_2"/>
    <property type="match status" value="1"/>
</dbReference>
<comment type="caution">
    <text evidence="11">The sequence shown here is derived from an EMBL/GenBank/DDBJ whole genome shotgun (WGS) entry which is preliminary data.</text>
</comment>
<evidence type="ECO:0000256" key="9">
    <source>
        <dbReference type="SAM" id="MobiDB-lite"/>
    </source>
</evidence>
<name>A0ABR0JYD8_9EURO</name>
<evidence type="ECO:0000256" key="2">
    <source>
        <dbReference type="ARBA" id="ARBA00012543"/>
    </source>
</evidence>
<evidence type="ECO:0000313" key="11">
    <source>
        <dbReference type="EMBL" id="KAK5079622.1"/>
    </source>
</evidence>
<dbReference type="EMBL" id="JAVRRG010000181">
    <property type="protein sequence ID" value="KAK5079622.1"/>
    <property type="molecule type" value="Genomic_DNA"/>
</dbReference>
<evidence type="ECO:0000256" key="4">
    <source>
        <dbReference type="ARBA" id="ARBA00022676"/>
    </source>
</evidence>
<feature type="region of interest" description="Disordered" evidence="9">
    <location>
        <begin position="901"/>
        <end position="920"/>
    </location>
</feature>
<feature type="region of interest" description="Disordered" evidence="9">
    <location>
        <begin position="1"/>
        <end position="38"/>
    </location>
</feature>
<reference evidence="11 12" key="1">
    <citation type="submission" date="2023-08" db="EMBL/GenBank/DDBJ databases">
        <title>Black Yeasts Isolated from many extreme environments.</title>
        <authorList>
            <person name="Coleine C."/>
            <person name="Stajich J.E."/>
            <person name="Selbmann L."/>
        </authorList>
    </citation>
    <scope>NUCLEOTIDE SEQUENCE [LARGE SCALE GENOMIC DNA]</scope>
    <source>
        <strain evidence="11 12">CCFEE 5885</strain>
    </source>
</reference>
<dbReference type="InterPro" id="IPR029044">
    <property type="entry name" value="Nucleotide-diphossugar_trans"/>
</dbReference>
<feature type="transmembrane region" description="Helical" evidence="10">
    <location>
        <begin position="397"/>
        <end position="419"/>
    </location>
</feature>
<evidence type="ECO:0000256" key="10">
    <source>
        <dbReference type="SAM" id="Phobius"/>
    </source>
</evidence>
<evidence type="ECO:0000313" key="12">
    <source>
        <dbReference type="Proteomes" id="UP001345013"/>
    </source>
</evidence>
<protein>
    <recommendedName>
        <fullName evidence="2">chitin synthase</fullName>
        <ecNumber evidence="2">2.4.1.16</ecNumber>
    </recommendedName>
</protein>
<feature type="region of interest" description="Disordered" evidence="9">
    <location>
        <begin position="341"/>
        <end position="370"/>
    </location>
</feature>
<sequence>MQCPETPQAETHDSLPTSRTTAHGVGSHPETTRRSSILRRPLSELSNFNFAFSLDINGSAQIKFDVPPNSSSPCWKASSPQSSAGATKCLGQQMSLESIFLEAEPRSRPQNSAAALQFHDAARKLHLAQIPSVTDHESNIDEDSARLWLQASATFSPERISQQSSRSYNTPRHSRMSNTPQERDITSARRSRLHVLGENDADDYLPPAKREDNVFGSPTFKIRPQATDTESTARNIARRHNFSRPTRPPRLYAISDPDVPHALHGVPTLAATTRASVHSKDHTTLSLARDSALTLTEPTDGLYNETNQQHIPTTAANMPLETPQQPLRQDYLDGRDVVFTSLDPTQNSGRLPTQSRLGESGQSRSDDLPDHIRESFDSAVTDSLGDGRAQLKRWEIWSVRLFFTLFVFSVNTALGLAYLRSYKHPYLLAILVFMKSKDILSTLAAILGMVRNSVHNKIWPPKQPRPKWILSLVCAYAETEEQIRKTVLSLVRGSLRPHRQAVCVILDGKPIDLLTKIFVIQTTTTLPYTTWKRERGELNIHAGRIEGTAVILIEKKRNAGKKDSLILGHDLFNYPREDMPHSTKLLRQELWKTIIPSIVSNERLTAFDYIFCTDADSTIHDQALRKLADALCRENNAIAACGVLFAEFGKAKTEYSMWHLFQQFQYTFGQYVRRQAESMWGRVTCLPGVVTMIVIRPEMAHALSEYARPVTNRNIFLHQTQYLGTDRRLTYCMMSQNKHLRTIFVPDARSETVVPNGLSHYLSQRRRWASNAYFNDFWLALGPQQRLITRLFAFIDLVRLTLVFYRVFNTAFFLHGLVSHFYVEKIIPTLVVTKMPAAWYLVVVMIKEPFLRKRVHKLILGMCINQIISPILSVIVFVNVCFHIGSHAWGKTGVSTQGPAPGTVAAPLLQPKPAQPWTPRGLSKTIRTAIRGPVKQQPKQPLGTPQTAKQSRKEDTRAAVAPSQSPNVPHRVPSPEMLTNSRTPIASSTSVNTVDKGRNRAPSLTCTPAPAGSVRQNSYATPSSLIRRTPHHRKRAHSRLEPLSETPTKSKLSSHGPMAKNAHDE</sequence>
<dbReference type="EC" id="2.4.1.16" evidence="2"/>
<feature type="transmembrane region" description="Helical" evidence="10">
    <location>
        <begin position="425"/>
        <end position="450"/>
    </location>
</feature>
<keyword evidence="8 10" id="KW-0472">Membrane</keyword>
<keyword evidence="4" id="KW-0328">Glycosyltransferase</keyword>
<dbReference type="PANTHER" id="PTHR22914">
    <property type="entry name" value="CHITIN SYNTHASE"/>
    <property type="match status" value="1"/>
</dbReference>
<keyword evidence="6 10" id="KW-0812">Transmembrane</keyword>
<feature type="region of interest" description="Disordered" evidence="9">
    <location>
        <begin position="158"/>
        <end position="221"/>
    </location>
</feature>
<feature type="compositionally biased region" description="Polar residues" evidence="9">
    <location>
        <begin position="342"/>
        <end position="363"/>
    </location>
</feature>
<keyword evidence="12" id="KW-1185">Reference proteome</keyword>
<feature type="compositionally biased region" description="Polar residues" evidence="9">
    <location>
        <begin position="158"/>
        <end position="180"/>
    </location>
</feature>
<feature type="compositionally biased region" description="Polar residues" evidence="9">
    <location>
        <begin position="1014"/>
        <end position="1026"/>
    </location>
</feature>